<sequence>MTLKPVTLLIFLLASSTAWDFDLLVETIYDHFESYEYDDSAESENSTQPASTTSSVTSSSTPSTTPPSPPTPSTTTIPPSSSPPSTSATSPVVLAAPVPDAAPSTRRKREVLHAEDGNQFKRLYENVPYPSRYAPNYQGPLWESTNNKENHREARKSQHVVKAKSGDSTKVELIKLLLKLVEESENEKPKHDRPNVVQRILIKMPQVQHEVIDDSNQKDREKCKSDDKNYITCVTDRKVVETVKINPVDHSEVRKIHENIKVSIMKNDKLPPDTKEEAIDKVFKHEPSHVGPMSYEEDDYHPYPYHHRNDYKGEKNRRRHRPDYLSSRFNAEDEKKDSGKEAPSTPKMQK</sequence>
<feature type="region of interest" description="Disordered" evidence="1">
    <location>
        <begin position="39"/>
        <end position="91"/>
    </location>
</feature>
<evidence type="ECO:0000313" key="3">
    <source>
        <dbReference type="EMBL" id="KAB0803548.1"/>
    </source>
</evidence>
<feature type="compositionally biased region" description="Low complexity" evidence="1">
    <location>
        <begin position="43"/>
        <end position="63"/>
    </location>
</feature>
<accession>A0A5N4B201</accession>
<dbReference type="OrthoDB" id="10677679at2759"/>
<organism evidence="3 4">
    <name type="scientific">Photinus pyralis</name>
    <name type="common">Common eastern firefly</name>
    <name type="synonym">Lampyris pyralis</name>
    <dbReference type="NCBI Taxonomy" id="7054"/>
    <lineage>
        <taxon>Eukaryota</taxon>
        <taxon>Metazoa</taxon>
        <taxon>Ecdysozoa</taxon>
        <taxon>Arthropoda</taxon>
        <taxon>Hexapoda</taxon>
        <taxon>Insecta</taxon>
        <taxon>Pterygota</taxon>
        <taxon>Neoptera</taxon>
        <taxon>Endopterygota</taxon>
        <taxon>Coleoptera</taxon>
        <taxon>Polyphaga</taxon>
        <taxon>Elateriformia</taxon>
        <taxon>Elateroidea</taxon>
        <taxon>Lampyridae</taxon>
        <taxon>Lampyrinae</taxon>
        <taxon>Photinus</taxon>
    </lineage>
</organism>
<dbReference type="EMBL" id="VVIM01000001">
    <property type="protein sequence ID" value="KAB0803548.1"/>
    <property type="molecule type" value="Genomic_DNA"/>
</dbReference>
<feature type="compositionally biased region" description="Basic and acidic residues" evidence="1">
    <location>
        <begin position="330"/>
        <end position="340"/>
    </location>
</feature>
<evidence type="ECO:0000313" key="4">
    <source>
        <dbReference type="Proteomes" id="UP000327044"/>
    </source>
</evidence>
<feature type="signal peptide" evidence="2">
    <location>
        <begin position="1"/>
        <end position="18"/>
    </location>
</feature>
<feature type="compositionally biased region" description="Low complexity" evidence="1">
    <location>
        <begin position="73"/>
        <end position="91"/>
    </location>
</feature>
<gene>
    <name evidence="3" type="ORF">PPYR_00518</name>
</gene>
<proteinExistence type="predicted"/>
<evidence type="ECO:0000256" key="2">
    <source>
        <dbReference type="SAM" id="SignalP"/>
    </source>
</evidence>
<keyword evidence="2" id="KW-0732">Signal</keyword>
<name>A0A5N4B201_PHOPY</name>
<evidence type="ECO:0000256" key="1">
    <source>
        <dbReference type="SAM" id="MobiDB-lite"/>
    </source>
</evidence>
<comment type="caution">
    <text evidence="3">The sequence shown here is derived from an EMBL/GenBank/DDBJ whole genome shotgun (WGS) entry which is preliminary data.</text>
</comment>
<dbReference type="InParanoid" id="A0A5N4B201"/>
<feature type="chain" id="PRO_5024426446" evidence="2">
    <location>
        <begin position="19"/>
        <end position="350"/>
    </location>
</feature>
<dbReference type="Proteomes" id="UP000327044">
    <property type="component" value="Unassembled WGS sequence"/>
</dbReference>
<keyword evidence="4" id="KW-1185">Reference proteome</keyword>
<dbReference type="AlphaFoldDB" id="A0A5N4B201"/>
<feature type="region of interest" description="Disordered" evidence="1">
    <location>
        <begin position="284"/>
        <end position="350"/>
    </location>
</feature>
<protein>
    <submittedName>
        <fullName evidence="3">Uncharacterized protein</fullName>
    </submittedName>
</protein>
<reference evidence="3 4" key="1">
    <citation type="journal article" date="2018" name="Elife">
        <title>Firefly genomes illuminate parallel origins of bioluminescence in beetles.</title>
        <authorList>
            <person name="Fallon T.R."/>
            <person name="Lower S.E."/>
            <person name="Chang C.H."/>
            <person name="Bessho-Uehara M."/>
            <person name="Martin G.J."/>
            <person name="Bewick A.J."/>
            <person name="Behringer M."/>
            <person name="Debat H.J."/>
            <person name="Wong I."/>
            <person name="Day J.C."/>
            <person name="Suvorov A."/>
            <person name="Silva C.J."/>
            <person name="Stanger-Hall K.F."/>
            <person name="Hall D.W."/>
            <person name="Schmitz R.J."/>
            <person name="Nelson D.R."/>
            <person name="Lewis S.M."/>
            <person name="Shigenobu S."/>
            <person name="Bybee S.M."/>
            <person name="Larracuente A.M."/>
            <person name="Oba Y."/>
            <person name="Weng J.K."/>
        </authorList>
    </citation>
    <scope>NUCLEOTIDE SEQUENCE [LARGE SCALE GENOMIC DNA]</scope>
    <source>
        <strain evidence="3">1611_PpyrPB1</strain>
        <tissue evidence="3">Whole body</tissue>
    </source>
</reference>